<evidence type="ECO:0000313" key="1">
    <source>
        <dbReference type="EMBL" id="GBM27598.1"/>
    </source>
</evidence>
<dbReference type="OrthoDB" id="6562203at2759"/>
<protein>
    <submittedName>
        <fullName evidence="1">Uncharacterized protein</fullName>
    </submittedName>
</protein>
<accession>A0A4Y2EHP3</accession>
<proteinExistence type="predicted"/>
<dbReference type="AlphaFoldDB" id="A0A4Y2EHP3"/>
<reference evidence="1 2" key="1">
    <citation type="journal article" date="2019" name="Sci. Rep.">
        <title>Orb-weaving spider Araneus ventricosus genome elucidates the spidroin gene catalogue.</title>
        <authorList>
            <person name="Kono N."/>
            <person name="Nakamura H."/>
            <person name="Ohtoshi R."/>
            <person name="Moran D.A.P."/>
            <person name="Shinohara A."/>
            <person name="Yoshida Y."/>
            <person name="Fujiwara M."/>
            <person name="Mori M."/>
            <person name="Tomita M."/>
            <person name="Arakawa K."/>
        </authorList>
    </citation>
    <scope>NUCLEOTIDE SEQUENCE [LARGE SCALE GENOMIC DNA]</scope>
</reference>
<dbReference type="Proteomes" id="UP000499080">
    <property type="component" value="Unassembled WGS sequence"/>
</dbReference>
<organism evidence="1 2">
    <name type="scientific">Araneus ventricosus</name>
    <name type="common">Orbweaver spider</name>
    <name type="synonym">Epeira ventricosa</name>
    <dbReference type="NCBI Taxonomy" id="182803"/>
    <lineage>
        <taxon>Eukaryota</taxon>
        <taxon>Metazoa</taxon>
        <taxon>Ecdysozoa</taxon>
        <taxon>Arthropoda</taxon>
        <taxon>Chelicerata</taxon>
        <taxon>Arachnida</taxon>
        <taxon>Araneae</taxon>
        <taxon>Araneomorphae</taxon>
        <taxon>Entelegynae</taxon>
        <taxon>Araneoidea</taxon>
        <taxon>Araneidae</taxon>
        <taxon>Araneus</taxon>
    </lineage>
</organism>
<keyword evidence="2" id="KW-1185">Reference proteome</keyword>
<name>A0A4Y2EHP3_ARAVE</name>
<comment type="caution">
    <text evidence="1">The sequence shown here is derived from an EMBL/GenBank/DDBJ whole genome shotgun (WGS) entry which is preliminary data.</text>
</comment>
<dbReference type="EMBL" id="BGPR01000590">
    <property type="protein sequence ID" value="GBM27598.1"/>
    <property type="molecule type" value="Genomic_DNA"/>
</dbReference>
<sequence>MRINVSGVRTYAQSSHCPDTELSPNHIFDCPAILRAGQGVCFSPEESDEIVQIAKTALYTHGFTSLTRWTRHHRHNKGECDWVFGALLGRSLDREL</sequence>
<evidence type="ECO:0000313" key="2">
    <source>
        <dbReference type="Proteomes" id="UP000499080"/>
    </source>
</evidence>
<gene>
    <name evidence="1" type="ORF">AVEN_35260_1</name>
</gene>